<dbReference type="SUPFAM" id="SSF64356">
    <property type="entry name" value="SNARE-like"/>
    <property type="match status" value="1"/>
</dbReference>
<dbReference type="GO" id="GO:0006897">
    <property type="term" value="P:endocytosis"/>
    <property type="evidence" value="ECO:0007669"/>
    <property type="project" value="UniProtKB-KW"/>
</dbReference>
<keyword evidence="3 9" id="KW-0813">Transport</keyword>
<keyword evidence="4" id="KW-1003">Cell membrane</keyword>
<dbReference type="SUPFAM" id="SSF49447">
    <property type="entry name" value="Second domain of Mu2 adaptin subunit (ap50) of ap2 adaptor"/>
    <property type="match status" value="1"/>
</dbReference>
<keyword evidence="8" id="KW-0168">Coated pit</keyword>
<dbReference type="PIRSF" id="PIRSF005992">
    <property type="entry name" value="Clathrin_mu"/>
    <property type="match status" value="1"/>
</dbReference>
<evidence type="ECO:0000256" key="6">
    <source>
        <dbReference type="ARBA" id="ARBA00022927"/>
    </source>
</evidence>
<dbReference type="AlphaFoldDB" id="L0PA15"/>
<evidence type="ECO:0000256" key="1">
    <source>
        <dbReference type="ARBA" id="ARBA00004236"/>
    </source>
</evidence>
<evidence type="ECO:0000259" key="10">
    <source>
        <dbReference type="PROSITE" id="PS51072"/>
    </source>
</evidence>
<evidence type="ECO:0000256" key="2">
    <source>
        <dbReference type="ARBA" id="ARBA00004277"/>
    </source>
</evidence>
<dbReference type="PROSITE" id="PS00991">
    <property type="entry name" value="CLAT_ADAPTOR_M_2"/>
    <property type="match status" value="1"/>
</dbReference>
<dbReference type="PANTHER" id="PTHR10529">
    <property type="entry name" value="AP COMPLEX SUBUNIT MU"/>
    <property type="match status" value="1"/>
</dbReference>
<keyword evidence="6 9" id="KW-0653">Protein transport</keyword>
<accession>L0PA15</accession>
<dbReference type="STRING" id="1209962.L0PA15"/>
<evidence type="ECO:0000313" key="12">
    <source>
        <dbReference type="Proteomes" id="UP000010422"/>
    </source>
</evidence>
<gene>
    <name evidence="11" type="ORF">PNEJI1_000756</name>
</gene>
<evidence type="ECO:0000256" key="5">
    <source>
        <dbReference type="ARBA" id="ARBA00022583"/>
    </source>
</evidence>
<dbReference type="InterPro" id="IPR028565">
    <property type="entry name" value="MHD"/>
</dbReference>
<dbReference type="InterPro" id="IPR043532">
    <property type="entry name" value="AP2_Mu_N"/>
</dbReference>
<dbReference type="InterPro" id="IPR001392">
    <property type="entry name" value="Clathrin_mu"/>
</dbReference>
<dbReference type="Proteomes" id="UP000010422">
    <property type="component" value="Unassembled WGS sequence"/>
</dbReference>
<name>L0PA15_PNEJI</name>
<keyword evidence="7" id="KW-0472">Membrane</keyword>
<dbReference type="Gene3D" id="2.60.40.1170">
    <property type="entry name" value="Mu homology domain, subdomain B"/>
    <property type="match status" value="2"/>
</dbReference>
<comment type="similarity">
    <text evidence="9">Belongs to the adaptor complexes medium subunit family.</text>
</comment>
<dbReference type="EMBL" id="CAKM01000171">
    <property type="protein sequence ID" value="CCJ29251.1"/>
    <property type="molecule type" value="Genomic_DNA"/>
</dbReference>
<dbReference type="GO" id="GO:0030131">
    <property type="term" value="C:clathrin adaptor complex"/>
    <property type="evidence" value="ECO:0007669"/>
    <property type="project" value="UniProtKB-UniRule"/>
</dbReference>
<keyword evidence="5" id="KW-0254">Endocytosis</keyword>
<dbReference type="Pfam" id="PF00928">
    <property type="entry name" value="Adap_comp_sub"/>
    <property type="match status" value="1"/>
</dbReference>
<dbReference type="InterPro" id="IPR018240">
    <property type="entry name" value="Clathrin_mu_CS"/>
</dbReference>
<dbReference type="PROSITE" id="PS00990">
    <property type="entry name" value="CLAT_ADAPTOR_M_1"/>
    <property type="match status" value="1"/>
</dbReference>
<proteinExistence type="inferred from homology"/>
<evidence type="ECO:0000256" key="9">
    <source>
        <dbReference type="PIRNR" id="PIRNR005992"/>
    </source>
</evidence>
<dbReference type="CDD" id="cd14836">
    <property type="entry name" value="AP2_Mu_N"/>
    <property type="match status" value="1"/>
</dbReference>
<dbReference type="CDD" id="cd09251">
    <property type="entry name" value="AP-2_Mu2_Cterm"/>
    <property type="match status" value="1"/>
</dbReference>
<dbReference type="VEuPathDB" id="FungiDB:PNEJI1_000756"/>
<dbReference type="InterPro" id="IPR050431">
    <property type="entry name" value="Adaptor_comp_med_subunit"/>
</dbReference>
<dbReference type="InParanoid" id="L0PA15"/>
<evidence type="ECO:0000313" key="11">
    <source>
        <dbReference type="EMBL" id="CCJ29251.1"/>
    </source>
</evidence>
<dbReference type="GO" id="GO:0005905">
    <property type="term" value="C:clathrin-coated pit"/>
    <property type="evidence" value="ECO:0007669"/>
    <property type="project" value="UniProtKB-KW"/>
</dbReference>
<comment type="caution">
    <text evidence="11">The sequence shown here is derived from an EMBL/GenBank/DDBJ whole genome shotgun (WGS) entry which is preliminary data.</text>
</comment>
<comment type="subcellular location">
    <subcellularLocation>
        <location evidence="1">Cell membrane</location>
    </subcellularLocation>
    <subcellularLocation>
        <location evidence="2">Membrane</location>
        <location evidence="2">Coated pit</location>
        <topology evidence="2">Peripheral membrane protein</topology>
        <orientation evidence="2">Cytoplasmic side</orientation>
    </subcellularLocation>
</comment>
<evidence type="ECO:0000256" key="3">
    <source>
        <dbReference type="ARBA" id="ARBA00022448"/>
    </source>
</evidence>
<reference evidence="11 12" key="1">
    <citation type="journal article" date="2012" name="MBio">
        <title>De novo assembly of the Pneumocystis jirovecii genome from a single bronchoalveolar lavage fluid specimen from a patient.</title>
        <authorList>
            <person name="Cisse O.H."/>
            <person name="Pagni M."/>
            <person name="Hauser P.M."/>
        </authorList>
    </citation>
    <scope>NUCLEOTIDE SEQUENCE [LARGE SCALE GENOMIC DNA]</scope>
    <source>
        <strain evidence="11 12">SE8</strain>
    </source>
</reference>
<dbReference type="InterPro" id="IPR036168">
    <property type="entry name" value="AP2_Mu_C_sf"/>
</dbReference>
<dbReference type="FunFam" id="3.30.450.60:FF:000002">
    <property type="entry name" value="AP-2 complex subunit mu, putative"/>
    <property type="match status" value="1"/>
</dbReference>
<organism evidence="12">
    <name type="scientific">Pneumocystis jirovecii</name>
    <name type="common">Human pneumocystis pneumonia agent</name>
    <dbReference type="NCBI Taxonomy" id="42068"/>
    <lineage>
        <taxon>Eukaryota</taxon>
        <taxon>Fungi</taxon>
        <taxon>Dikarya</taxon>
        <taxon>Ascomycota</taxon>
        <taxon>Taphrinomycotina</taxon>
        <taxon>Pneumocystomycetes</taxon>
        <taxon>Pneumocystaceae</taxon>
        <taxon>Pneumocystis</taxon>
    </lineage>
</organism>
<feature type="domain" description="MHD" evidence="10">
    <location>
        <begin position="174"/>
        <end position="438"/>
    </location>
</feature>
<dbReference type="FunCoup" id="L0PA15">
    <property type="interactions" value="237"/>
</dbReference>
<sequence>MFKKLVAIYFYNLRGEVLISRMYRQDLKRSIADVFRVHILFNKGIDSPINTIESNTFFHIKHENVYIVAITRNNVNTALVFEFLYKIISLHKGYFKEFNEETIKSNFPLIYELLDGNEIMDFGYPQNTDINSLKMYITTEEIKSEDDIKNNSSKITRHVTGAISWRESDIKYRKNSAFVDIIENINVLMTANTILRSDISGQIIISSNLSGIPECRIGFNDKLHINNNEPLTNSPGATKTLEAMAGYITLRNCEFHQCVKLSCFDTDRSIIFIPPDGEFELMRYRVIENVHLPFRVFPIVNEIGKTKVIYQVTIKAAFSSSLFAKQLVIKIPTPLNTASTNVKVDRGKAKYEPASNSIVWKISKITGQMECFFTGEALLKTISDNKQWSKPPISLDFYIPMFTGSGLHVRYLKISEKKGYKSVKWVKYLSKAGNYEIKF</sequence>
<evidence type="ECO:0000256" key="8">
    <source>
        <dbReference type="ARBA" id="ARBA00023176"/>
    </source>
</evidence>
<dbReference type="PROSITE" id="PS51072">
    <property type="entry name" value="MHD"/>
    <property type="match status" value="1"/>
</dbReference>
<dbReference type="GO" id="GO:0005886">
    <property type="term" value="C:plasma membrane"/>
    <property type="evidence" value="ECO:0007669"/>
    <property type="project" value="UniProtKB-SubCell"/>
</dbReference>
<dbReference type="InterPro" id="IPR011012">
    <property type="entry name" value="Longin-like_dom_sf"/>
</dbReference>
<dbReference type="Gene3D" id="3.30.450.60">
    <property type="match status" value="1"/>
</dbReference>
<protein>
    <recommendedName>
        <fullName evidence="10">MHD domain-containing protein</fullName>
    </recommendedName>
</protein>
<evidence type="ECO:0000256" key="4">
    <source>
        <dbReference type="ARBA" id="ARBA00022475"/>
    </source>
</evidence>
<dbReference type="InterPro" id="IPR043512">
    <property type="entry name" value="Mu2_C"/>
</dbReference>
<dbReference type="GO" id="GO:0006886">
    <property type="term" value="P:intracellular protein transport"/>
    <property type="evidence" value="ECO:0007669"/>
    <property type="project" value="UniProtKB-UniRule"/>
</dbReference>
<evidence type="ECO:0000256" key="7">
    <source>
        <dbReference type="ARBA" id="ARBA00023136"/>
    </source>
</evidence>
<dbReference type="PRINTS" id="PR00314">
    <property type="entry name" value="CLATHRINADPT"/>
</dbReference>